<dbReference type="PANTHER" id="PTHR46984:SF1">
    <property type="entry name" value="LEUCINE-RICH REPEAT-CONTAINING PROTEIN 71"/>
    <property type="match status" value="1"/>
</dbReference>
<dbReference type="PANTHER" id="PTHR46984">
    <property type="entry name" value="LEUCINE-RICH REPEAT-CONTAINING PROTEIN 71"/>
    <property type="match status" value="1"/>
</dbReference>
<dbReference type="Pfam" id="PF13516">
    <property type="entry name" value="LRR_6"/>
    <property type="match status" value="2"/>
</dbReference>
<organism evidence="2 3">
    <name type="scientific">Priapulus caudatus</name>
    <name type="common">Priapulid worm</name>
    <dbReference type="NCBI Taxonomy" id="37621"/>
    <lineage>
        <taxon>Eukaryota</taxon>
        <taxon>Metazoa</taxon>
        <taxon>Ecdysozoa</taxon>
        <taxon>Scalidophora</taxon>
        <taxon>Priapulida</taxon>
        <taxon>Priapulimorpha</taxon>
        <taxon>Priapulimorphida</taxon>
        <taxon>Priapulidae</taxon>
        <taxon>Priapulus</taxon>
    </lineage>
</organism>
<proteinExistence type="predicted"/>
<dbReference type="SUPFAM" id="SSF52047">
    <property type="entry name" value="RNI-like"/>
    <property type="match status" value="1"/>
</dbReference>
<dbReference type="Proteomes" id="UP000695022">
    <property type="component" value="Unplaced"/>
</dbReference>
<keyword evidence="2" id="KW-1185">Reference proteome</keyword>
<gene>
    <name evidence="3" type="primary">LOC106805646</name>
</gene>
<dbReference type="GeneID" id="106805646"/>
<dbReference type="Gene3D" id="3.80.10.10">
    <property type="entry name" value="Ribonuclease Inhibitor"/>
    <property type="match status" value="1"/>
</dbReference>
<feature type="compositionally biased region" description="Polar residues" evidence="1">
    <location>
        <begin position="20"/>
        <end position="46"/>
    </location>
</feature>
<feature type="region of interest" description="Disordered" evidence="1">
    <location>
        <begin position="1"/>
        <end position="63"/>
    </location>
</feature>
<sequence>MVAATVAKNGKKPNRGTVAKSGSPSTPVSNTAAATGAESVSAQGVNDSVDDVSENQQPKQGASYREAIDAYTCTGNFSCDFQELCTRLPLARIPDVVPRYKIQSDGAARNLPDTSEQTLDEIADLPKTYRTKGKYEFFKPSVQTVTEVIEKHEAITEMFIRGWKVDNSMMEVLSHCWLTLDKLHAISLWNAGLEEDTVNLLARVLPQCHLLRSVVLDSNPIKVSPWCKLLVPESRLQHLSLRFNQISDEGAAKLGAALTSCQLVQLDLTGNLIGDAGTIGLAQACSRVCLSSMHQLLLPATGWATVARRRRSRTVVSEFALEHEEAGAPTQLQRHGAHHWAAVSFFSPGSIQYEKSEDASAVSAKTTHIKNKINRALPANGNFN</sequence>
<evidence type="ECO:0000256" key="1">
    <source>
        <dbReference type="SAM" id="MobiDB-lite"/>
    </source>
</evidence>
<dbReference type="InterPro" id="IPR053040">
    <property type="entry name" value="LRR-containing_protein_71"/>
</dbReference>
<dbReference type="SMART" id="SM00368">
    <property type="entry name" value="LRR_RI"/>
    <property type="match status" value="3"/>
</dbReference>
<evidence type="ECO:0000313" key="3">
    <source>
        <dbReference type="RefSeq" id="XP_014662820.1"/>
    </source>
</evidence>
<evidence type="ECO:0000313" key="2">
    <source>
        <dbReference type="Proteomes" id="UP000695022"/>
    </source>
</evidence>
<reference evidence="3" key="1">
    <citation type="submission" date="2025-08" db="UniProtKB">
        <authorList>
            <consortium name="RefSeq"/>
        </authorList>
    </citation>
    <scope>IDENTIFICATION</scope>
</reference>
<dbReference type="InterPro" id="IPR001611">
    <property type="entry name" value="Leu-rich_rpt"/>
</dbReference>
<name>A0ABM1DS99_PRICU</name>
<dbReference type="InterPro" id="IPR032675">
    <property type="entry name" value="LRR_dom_sf"/>
</dbReference>
<dbReference type="RefSeq" id="XP_014662820.1">
    <property type="nucleotide sequence ID" value="XM_014807334.1"/>
</dbReference>
<accession>A0ABM1DS99</accession>
<protein>
    <submittedName>
        <fullName evidence="3">Leucine-rich repeat-containing protein 71-like</fullName>
    </submittedName>
</protein>